<dbReference type="AlphaFoldDB" id="A0A7J7JG12"/>
<name>A0A7J7JG12_BUGNE</name>
<proteinExistence type="predicted"/>
<protein>
    <submittedName>
        <fullName evidence="1">NF1</fullName>
    </submittedName>
</protein>
<gene>
    <name evidence="1" type="ORF">EB796_016537</name>
</gene>
<comment type="caution">
    <text evidence="1">The sequence shown here is derived from an EMBL/GenBank/DDBJ whole genome shotgun (WGS) entry which is preliminary data.</text>
</comment>
<accession>A0A7J7JG12</accession>
<dbReference type="OrthoDB" id="6275246at2759"/>
<evidence type="ECO:0000313" key="2">
    <source>
        <dbReference type="Proteomes" id="UP000593567"/>
    </source>
</evidence>
<evidence type="ECO:0000313" key="1">
    <source>
        <dbReference type="EMBL" id="KAF6025160.1"/>
    </source>
</evidence>
<dbReference type="EMBL" id="VXIV02002489">
    <property type="protein sequence ID" value="KAF6025160.1"/>
    <property type="molecule type" value="Genomic_DNA"/>
</dbReference>
<sequence>MQKVGLKPKEKAEDTISPKQLLSEIVKLINADPFLMLSSPSDSTSNDRHKAAYDLINHLVTLVTTMLDLSSEAMEALLRIHQPEVIEIWNKDDSRDVTIQTFWDIK</sequence>
<reference evidence="1" key="1">
    <citation type="submission" date="2020-06" db="EMBL/GenBank/DDBJ databases">
        <title>Draft genome of Bugula neritina, a colonial animal packing powerful symbionts and potential medicines.</title>
        <authorList>
            <person name="Rayko M."/>
        </authorList>
    </citation>
    <scope>NUCLEOTIDE SEQUENCE [LARGE SCALE GENOMIC DNA]</scope>
    <source>
        <strain evidence="1">Kwan_BN1</strain>
    </source>
</reference>
<keyword evidence="2" id="KW-1185">Reference proteome</keyword>
<dbReference type="Proteomes" id="UP000593567">
    <property type="component" value="Unassembled WGS sequence"/>
</dbReference>
<organism evidence="1 2">
    <name type="scientific">Bugula neritina</name>
    <name type="common">Brown bryozoan</name>
    <name type="synonym">Sertularia neritina</name>
    <dbReference type="NCBI Taxonomy" id="10212"/>
    <lineage>
        <taxon>Eukaryota</taxon>
        <taxon>Metazoa</taxon>
        <taxon>Spiralia</taxon>
        <taxon>Lophotrochozoa</taxon>
        <taxon>Bryozoa</taxon>
        <taxon>Gymnolaemata</taxon>
        <taxon>Cheilostomatida</taxon>
        <taxon>Flustrina</taxon>
        <taxon>Buguloidea</taxon>
        <taxon>Bugulidae</taxon>
        <taxon>Bugula</taxon>
    </lineage>
</organism>